<dbReference type="Proteomes" id="UP000785783">
    <property type="component" value="Unassembled WGS sequence"/>
</dbReference>
<keyword evidence="1" id="KW-0808">Transferase</keyword>
<dbReference type="AlphaFoldDB" id="A0A937L3U8"/>
<sequence>KNGVTAAAILDGRVQHAILLELFTELGAGTLVE</sequence>
<name>A0A937L3U8_9PROT</name>
<proteinExistence type="predicted"/>
<protein>
    <submittedName>
        <fullName evidence="1">Acetylglutamate kinase</fullName>
        <ecNumber evidence="1">2.7.2.8</ecNumber>
    </submittedName>
</protein>
<comment type="caution">
    <text evidence="1">The sequence shown here is derived from an EMBL/GenBank/DDBJ whole genome shotgun (WGS) entry which is preliminary data.</text>
</comment>
<feature type="non-terminal residue" evidence="1">
    <location>
        <position position="1"/>
    </location>
</feature>
<dbReference type="EC" id="2.7.2.8" evidence="1"/>
<dbReference type="InterPro" id="IPR036393">
    <property type="entry name" value="AceGlu_kinase-like_sf"/>
</dbReference>
<accession>A0A937L3U8</accession>
<evidence type="ECO:0000313" key="2">
    <source>
        <dbReference type="Proteomes" id="UP000785783"/>
    </source>
</evidence>
<keyword evidence="1" id="KW-0418">Kinase</keyword>
<dbReference type="GO" id="GO:0003991">
    <property type="term" value="F:acetylglutamate kinase activity"/>
    <property type="evidence" value="ECO:0007669"/>
    <property type="project" value="UniProtKB-EC"/>
</dbReference>
<gene>
    <name evidence="1" type="ORF">ISQ19_04575</name>
</gene>
<reference evidence="1" key="1">
    <citation type="submission" date="2020-10" db="EMBL/GenBank/DDBJ databases">
        <title>Microbiome of the Black Sea water column analyzed by genome centric metagenomics.</title>
        <authorList>
            <person name="Cabello-Yeves P.J."/>
            <person name="Callieri C."/>
            <person name="Picazo A."/>
            <person name="Mehrshad M."/>
            <person name="Haro-Moreno J.M."/>
            <person name="Roda-Garcia J."/>
            <person name="Dzembekova N."/>
            <person name="Slabakova V."/>
            <person name="Slabakova N."/>
            <person name="Moncheva S."/>
            <person name="Rodriguez-Valera F."/>
        </authorList>
    </citation>
    <scope>NUCLEOTIDE SEQUENCE</scope>
    <source>
        <strain evidence="1">BS307-5m-G5</strain>
    </source>
</reference>
<organism evidence="1 2">
    <name type="scientific">PS1 clade bacterium</name>
    <dbReference type="NCBI Taxonomy" id="2175152"/>
    <lineage>
        <taxon>Bacteria</taxon>
        <taxon>Pseudomonadati</taxon>
        <taxon>Pseudomonadota</taxon>
        <taxon>Alphaproteobacteria</taxon>
        <taxon>PS1 clade</taxon>
    </lineage>
</organism>
<dbReference type="SUPFAM" id="SSF53633">
    <property type="entry name" value="Carbamate kinase-like"/>
    <property type="match status" value="1"/>
</dbReference>
<dbReference type="Gene3D" id="3.40.1160.10">
    <property type="entry name" value="Acetylglutamate kinase-like"/>
    <property type="match status" value="1"/>
</dbReference>
<dbReference type="EMBL" id="JADHOK010000053">
    <property type="protein sequence ID" value="MBL6761954.1"/>
    <property type="molecule type" value="Genomic_DNA"/>
</dbReference>
<evidence type="ECO:0000313" key="1">
    <source>
        <dbReference type="EMBL" id="MBL6761954.1"/>
    </source>
</evidence>